<dbReference type="PANTHER" id="PTHR11785:SF528">
    <property type="entry name" value="AMINO ACID TRANSPORTER PROTEIN JHI-21"/>
    <property type="match status" value="1"/>
</dbReference>
<dbReference type="Pfam" id="PF13520">
    <property type="entry name" value="AA_permease_2"/>
    <property type="match status" value="1"/>
</dbReference>
<feature type="transmembrane region" description="Helical" evidence="5">
    <location>
        <begin position="164"/>
        <end position="186"/>
    </location>
</feature>
<evidence type="ECO:0000256" key="4">
    <source>
        <dbReference type="ARBA" id="ARBA00023136"/>
    </source>
</evidence>
<keyword evidence="4 5" id="KW-0472">Membrane</keyword>
<dbReference type="GO" id="GO:0015179">
    <property type="term" value="F:L-amino acid transmembrane transporter activity"/>
    <property type="evidence" value="ECO:0007669"/>
    <property type="project" value="TreeGrafter"/>
</dbReference>
<name>A0A0R3TQ95_RODNA</name>
<sequence>MGATGDGRIQMEKTIGLVQSINIIIGSMIGSGIFVSPTGILISVKSVGASLVLWVACGLFSLVGAYCYAELGTLIHRSGADYAYILEAFGPFFGFLRLWVEVIVVRPATMAVIAMTFAKYILQPLFPDSACLRKIISTILPFLLVLITYINCYSTRLSTRVQDIFTYGKLIAIIMIIITGFVQMGFGHTEAFDNAFEGSDWSLGGIATGFYSGLFAYAGWNYLNCMIEEMKNPKRDLPIAIVFSCLVVTAAYTLCNVAYFTTVDLHEILTTPAVAVVCTRLEIFANSINGLLIDGEWDKVTTWFI</sequence>
<evidence type="ECO:0000313" key="8">
    <source>
        <dbReference type="WBParaSite" id="HNAJ_0000970501-mRNA-1"/>
    </source>
</evidence>
<comment type="subcellular location">
    <subcellularLocation>
        <location evidence="1">Membrane</location>
        <topology evidence="1">Multi-pass membrane protein</topology>
    </subcellularLocation>
</comment>
<feature type="transmembrane region" description="Helical" evidence="5">
    <location>
        <begin position="21"/>
        <end position="42"/>
    </location>
</feature>
<feature type="transmembrane region" description="Helical" evidence="5">
    <location>
        <begin position="81"/>
        <end position="100"/>
    </location>
</feature>
<keyword evidence="7" id="KW-1185">Reference proteome</keyword>
<reference evidence="8" key="1">
    <citation type="submission" date="2017-02" db="UniProtKB">
        <authorList>
            <consortium name="WormBaseParasite"/>
        </authorList>
    </citation>
    <scope>IDENTIFICATION</scope>
</reference>
<dbReference type="AlphaFoldDB" id="A0A0R3TQ95"/>
<dbReference type="WBParaSite" id="HNAJ_0000970501-mRNA-1">
    <property type="protein sequence ID" value="HNAJ_0000970501-mRNA-1"/>
    <property type="gene ID" value="HNAJ_0000970501"/>
</dbReference>
<accession>A0A0R3TQ95</accession>
<evidence type="ECO:0000256" key="1">
    <source>
        <dbReference type="ARBA" id="ARBA00004141"/>
    </source>
</evidence>
<feature type="transmembrane region" description="Helical" evidence="5">
    <location>
        <begin position="206"/>
        <end position="225"/>
    </location>
</feature>
<dbReference type="STRING" id="102285.A0A0R3TQ95"/>
<dbReference type="Gene3D" id="1.20.1740.10">
    <property type="entry name" value="Amino acid/polyamine transporter I"/>
    <property type="match status" value="1"/>
</dbReference>
<evidence type="ECO:0000256" key="3">
    <source>
        <dbReference type="ARBA" id="ARBA00022989"/>
    </source>
</evidence>
<evidence type="ECO:0000256" key="5">
    <source>
        <dbReference type="SAM" id="Phobius"/>
    </source>
</evidence>
<evidence type="ECO:0000313" key="7">
    <source>
        <dbReference type="Proteomes" id="UP000278807"/>
    </source>
</evidence>
<dbReference type="EMBL" id="UZAE01012715">
    <property type="protein sequence ID" value="VDO06333.1"/>
    <property type="molecule type" value="Genomic_DNA"/>
</dbReference>
<keyword evidence="2 5" id="KW-0812">Transmembrane</keyword>
<feature type="transmembrane region" description="Helical" evidence="5">
    <location>
        <begin position="237"/>
        <end position="260"/>
    </location>
</feature>
<dbReference type="PANTHER" id="PTHR11785">
    <property type="entry name" value="AMINO ACID TRANSPORTER"/>
    <property type="match status" value="1"/>
</dbReference>
<dbReference type="InterPro" id="IPR002293">
    <property type="entry name" value="AA/rel_permease1"/>
</dbReference>
<protein>
    <submittedName>
        <fullName evidence="8">AA_permease domain-containing protein</fullName>
    </submittedName>
</protein>
<proteinExistence type="predicted"/>
<reference evidence="6 7" key="2">
    <citation type="submission" date="2018-11" db="EMBL/GenBank/DDBJ databases">
        <authorList>
            <consortium name="Pathogen Informatics"/>
        </authorList>
    </citation>
    <scope>NUCLEOTIDE SEQUENCE [LARGE SCALE GENOMIC DNA]</scope>
</reference>
<feature type="transmembrane region" description="Helical" evidence="5">
    <location>
        <begin position="48"/>
        <end position="69"/>
    </location>
</feature>
<organism evidence="8">
    <name type="scientific">Rodentolepis nana</name>
    <name type="common">Dwarf tapeworm</name>
    <name type="synonym">Hymenolepis nana</name>
    <dbReference type="NCBI Taxonomy" id="102285"/>
    <lineage>
        <taxon>Eukaryota</taxon>
        <taxon>Metazoa</taxon>
        <taxon>Spiralia</taxon>
        <taxon>Lophotrochozoa</taxon>
        <taxon>Platyhelminthes</taxon>
        <taxon>Cestoda</taxon>
        <taxon>Eucestoda</taxon>
        <taxon>Cyclophyllidea</taxon>
        <taxon>Hymenolepididae</taxon>
        <taxon>Rodentolepis</taxon>
    </lineage>
</organism>
<evidence type="ECO:0000256" key="2">
    <source>
        <dbReference type="ARBA" id="ARBA00022692"/>
    </source>
</evidence>
<dbReference type="InterPro" id="IPR050598">
    <property type="entry name" value="AminoAcid_Transporter"/>
</dbReference>
<dbReference type="GO" id="GO:0016020">
    <property type="term" value="C:membrane"/>
    <property type="evidence" value="ECO:0007669"/>
    <property type="project" value="UniProtKB-SubCell"/>
</dbReference>
<gene>
    <name evidence="6" type="ORF">HNAJ_LOCUS9700</name>
</gene>
<dbReference type="Proteomes" id="UP000278807">
    <property type="component" value="Unassembled WGS sequence"/>
</dbReference>
<feature type="transmembrane region" description="Helical" evidence="5">
    <location>
        <begin position="135"/>
        <end position="152"/>
    </location>
</feature>
<evidence type="ECO:0000313" key="6">
    <source>
        <dbReference type="EMBL" id="VDO06333.1"/>
    </source>
</evidence>
<dbReference type="OrthoDB" id="3257095at2759"/>
<dbReference type="FunFam" id="1.20.1740.10:FF:000056">
    <property type="entry name" value="Y+L amino acid transporter 2"/>
    <property type="match status" value="1"/>
</dbReference>
<keyword evidence="3 5" id="KW-1133">Transmembrane helix</keyword>